<dbReference type="GO" id="GO:0005737">
    <property type="term" value="C:cytoplasm"/>
    <property type="evidence" value="ECO:0007669"/>
    <property type="project" value="TreeGrafter"/>
</dbReference>
<protein>
    <submittedName>
        <fullName evidence="12">Dihydrouridine synthase</fullName>
    </submittedName>
</protein>
<dbReference type="PANTHER" id="PTHR45936">
    <property type="entry name" value="TRNA-DIHYDROURIDINE(20) SYNTHASE [NAD(P)+]-LIKE"/>
    <property type="match status" value="1"/>
</dbReference>
<name>A0A8K0TQK0_9PEZI</name>
<evidence type="ECO:0000256" key="7">
    <source>
        <dbReference type="ARBA" id="ARBA00045934"/>
    </source>
</evidence>
<evidence type="ECO:0000256" key="10">
    <source>
        <dbReference type="SAM" id="MobiDB-lite"/>
    </source>
</evidence>
<evidence type="ECO:0000313" key="12">
    <source>
        <dbReference type="EMBL" id="KAH7368942.1"/>
    </source>
</evidence>
<dbReference type="InterPro" id="IPR018517">
    <property type="entry name" value="tRNA_hU_synthase_CS"/>
</dbReference>
<dbReference type="Gene3D" id="3.20.20.70">
    <property type="entry name" value="Aldolase class I"/>
    <property type="match status" value="1"/>
</dbReference>
<reference evidence="12" key="1">
    <citation type="journal article" date="2021" name="Nat. Commun.">
        <title>Genetic determinants of endophytism in the Arabidopsis root mycobiome.</title>
        <authorList>
            <person name="Mesny F."/>
            <person name="Miyauchi S."/>
            <person name="Thiergart T."/>
            <person name="Pickel B."/>
            <person name="Atanasova L."/>
            <person name="Karlsson M."/>
            <person name="Huettel B."/>
            <person name="Barry K.W."/>
            <person name="Haridas S."/>
            <person name="Chen C."/>
            <person name="Bauer D."/>
            <person name="Andreopoulos W."/>
            <person name="Pangilinan J."/>
            <person name="LaButti K."/>
            <person name="Riley R."/>
            <person name="Lipzen A."/>
            <person name="Clum A."/>
            <person name="Drula E."/>
            <person name="Henrissat B."/>
            <person name="Kohler A."/>
            <person name="Grigoriev I.V."/>
            <person name="Martin F.M."/>
            <person name="Hacquard S."/>
        </authorList>
    </citation>
    <scope>NUCLEOTIDE SEQUENCE</scope>
    <source>
        <strain evidence="12">MPI-CAGE-AT-0016</strain>
    </source>
</reference>
<dbReference type="InterPro" id="IPR035587">
    <property type="entry name" value="DUS-like_FMN-bd"/>
</dbReference>
<organism evidence="12 13">
    <name type="scientific">Plectosphaerella cucumerina</name>
    <dbReference type="NCBI Taxonomy" id="40658"/>
    <lineage>
        <taxon>Eukaryota</taxon>
        <taxon>Fungi</taxon>
        <taxon>Dikarya</taxon>
        <taxon>Ascomycota</taxon>
        <taxon>Pezizomycotina</taxon>
        <taxon>Sordariomycetes</taxon>
        <taxon>Hypocreomycetidae</taxon>
        <taxon>Glomerellales</taxon>
        <taxon>Plectosphaerellaceae</taxon>
        <taxon>Plectosphaerella</taxon>
    </lineage>
</organism>
<comment type="catalytic activity">
    <reaction evidence="8">
        <text>a 5,6-dihydrouridine in mRNA + NAD(+) = a uridine in mRNA + NADH + H(+)</text>
        <dbReference type="Rhea" id="RHEA:69851"/>
        <dbReference type="Rhea" id="RHEA-COMP:14658"/>
        <dbReference type="Rhea" id="RHEA-COMP:17789"/>
        <dbReference type="ChEBI" id="CHEBI:15378"/>
        <dbReference type="ChEBI" id="CHEBI:57540"/>
        <dbReference type="ChEBI" id="CHEBI:57945"/>
        <dbReference type="ChEBI" id="CHEBI:65315"/>
        <dbReference type="ChEBI" id="CHEBI:74443"/>
    </reaction>
    <physiologicalReaction direction="right-to-left" evidence="8">
        <dbReference type="Rhea" id="RHEA:69853"/>
    </physiologicalReaction>
</comment>
<evidence type="ECO:0000256" key="8">
    <source>
        <dbReference type="ARBA" id="ARBA00048342"/>
    </source>
</evidence>
<evidence type="ECO:0000259" key="11">
    <source>
        <dbReference type="Pfam" id="PF01207"/>
    </source>
</evidence>
<keyword evidence="3" id="KW-0288">FMN</keyword>
<evidence type="ECO:0000256" key="2">
    <source>
        <dbReference type="ARBA" id="ARBA00022630"/>
    </source>
</evidence>
<gene>
    <name evidence="12" type="ORF">B0T11DRAFT_316971</name>
</gene>
<evidence type="ECO:0000256" key="5">
    <source>
        <dbReference type="ARBA" id="ARBA00022694"/>
    </source>
</evidence>
<sequence>MLLPFVRRFSAMASEIKKVPIPSRGVDYRGKIVLAPMVRSGELPSRLVALHYGADLVWGPETVDKAMIGTTRRENPITRTIDWTRVQTFGKKEVPSNAPETVVYSVLPEKEAGKTIFQIGTADPELAVQAARLIAADVSGIDVNAGCPKPFSTHSGMGAALLRTPDKLVAILEALIKNITPEFNIGISVKIRLLETAAETEALVRRLCATGITALTIHCRTTPMRPREAAIRGQLRMVADVCHEAGVACLMNGDVQSRDHGLKLMEEYGTDGAMIATSAETNFSCFRAEADGGIAPWREVAETYIKYALDVHNKFGNTKYLLCQIVPGKKPEYKQIIPCKNYAHLCEVFELKDDMERAQELDRQVEAERESAKADKKAKAAKANNSALAAGGNMAGARGNQNRKGLSERGPRTAQATTETQTPVETAQAQTA</sequence>
<feature type="compositionally biased region" description="Polar residues" evidence="10">
    <location>
        <begin position="414"/>
        <end position="432"/>
    </location>
</feature>
<keyword evidence="13" id="KW-1185">Reference proteome</keyword>
<feature type="compositionally biased region" description="Low complexity" evidence="10">
    <location>
        <begin position="381"/>
        <end position="402"/>
    </location>
</feature>
<evidence type="ECO:0000256" key="4">
    <source>
        <dbReference type="ARBA" id="ARBA00022664"/>
    </source>
</evidence>
<dbReference type="GO" id="GO:0050660">
    <property type="term" value="F:flavin adenine dinucleotide binding"/>
    <property type="evidence" value="ECO:0007669"/>
    <property type="project" value="InterPro"/>
</dbReference>
<keyword evidence="2" id="KW-0285">Flavoprotein</keyword>
<feature type="region of interest" description="Disordered" evidence="10">
    <location>
        <begin position="363"/>
        <end position="432"/>
    </location>
</feature>
<evidence type="ECO:0000256" key="1">
    <source>
        <dbReference type="ARBA" id="ARBA00001917"/>
    </source>
</evidence>
<dbReference type="InterPro" id="IPR052582">
    <property type="entry name" value="tRNA-DUS-like"/>
</dbReference>
<feature type="domain" description="DUS-like FMN-binding" evidence="11">
    <location>
        <begin position="99"/>
        <end position="325"/>
    </location>
</feature>
<accession>A0A8K0TQK0</accession>
<dbReference type="InterPro" id="IPR013785">
    <property type="entry name" value="Aldolase_TIM"/>
</dbReference>
<keyword evidence="5" id="KW-0819">tRNA processing</keyword>
<dbReference type="PROSITE" id="PS01136">
    <property type="entry name" value="UPF0034"/>
    <property type="match status" value="1"/>
</dbReference>
<comment type="caution">
    <text evidence="12">The sequence shown here is derived from an EMBL/GenBank/DDBJ whole genome shotgun (WGS) entry which is preliminary data.</text>
</comment>
<proteinExistence type="predicted"/>
<dbReference type="OrthoDB" id="10262250at2759"/>
<evidence type="ECO:0000256" key="3">
    <source>
        <dbReference type="ARBA" id="ARBA00022643"/>
    </source>
</evidence>
<dbReference type="AlphaFoldDB" id="A0A8K0TQK0"/>
<dbReference type="PANTHER" id="PTHR45936:SF1">
    <property type="entry name" value="TRNA-DIHYDROURIDINE(20) SYNTHASE [NAD(P)+]-LIKE"/>
    <property type="match status" value="1"/>
</dbReference>
<dbReference type="CDD" id="cd02801">
    <property type="entry name" value="DUS_like_FMN"/>
    <property type="match status" value="1"/>
</dbReference>
<keyword evidence="4" id="KW-0507">mRNA processing</keyword>
<evidence type="ECO:0000313" key="13">
    <source>
        <dbReference type="Proteomes" id="UP000813385"/>
    </source>
</evidence>
<dbReference type="GO" id="GO:0006397">
    <property type="term" value="P:mRNA processing"/>
    <property type="evidence" value="ECO:0007669"/>
    <property type="project" value="UniProtKB-KW"/>
</dbReference>
<comment type="cofactor">
    <cofactor evidence="1">
        <name>FMN</name>
        <dbReference type="ChEBI" id="CHEBI:58210"/>
    </cofactor>
</comment>
<evidence type="ECO:0000256" key="6">
    <source>
        <dbReference type="ARBA" id="ARBA00023002"/>
    </source>
</evidence>
<dbReference type="EMBL" id="JAGPXD010000002">
    <property type="protein sequence ID" value="KAH7368942.1"/>
    <property type="molecule type" value="Genomic_DNA"/>
</dbReference>
<comment type="catalytic activity">
    <reaction evidence="9">
        <text>a 5,6-dihydrouridine in mRNA + NADP(+) = a uridine in mRNA + NADPH + H(+)</text>
        <dbReference type="Rhea" id="RHEA:69855"/>
        <dbReference type="Rhea" id="RHEA-COMP:14658"/>
        <dbReference type="Rhea" id="RHEA-COMP:17789"/>
        <dbReference type="ChEBI" id="CHEBI:15378"/>
        <dbReference type="ChEBI" id="CHEBI:57783"/>
        <dbReference type="ChEBI" id="CHEBI:58349"/>
        <dbReference type="ChEBI" id="CHEBI:65315"/>
        <dbReference type="ChEBI" id="CHEBI:74443"/>
    </reaction>
    <physiologicalReaction direction="right-to-left" evidence="9">
        <dbReference type="Rhea" id="RHEA:69857"/>
    </physiologicalReaction>
</comment>
<comment type="function">
    <text evidence="7">Catalyzes the synthesis of dihydrouridine, a modified base found in the D-loop of most tRNAs. Specifically modifies U47 in cytoplasmic tRNAs. Catalyzes the synthesis of dihydrouridine in some mRNAs, thereby affecting their translation.</text>
</comment>
<feature type="compositionally biased region" description="Basic and acidic residues" evidence="10">
    <location>
        <begin position="363"/>
        <end position="378"/>
    </location>
</feature>
<dbReference type="GO" id="GO:0017150">
    <property type="term" value="F:tRNA dihydrouridine synthase activity"/>
    <property type="evidence" value="ECO:0007669"/>
    <property type="project" value="InterPro"/>
</dbReference>
<evidence type="ECO:0000256" key="9">
    <source>
        <dbReference type="ARBA" id="ARBA00049447"/>
    </source>
</evidence>
<dbReference type="SUPFAM" id="SSF51395">
    <property type="entry name" value="FMN-linked oxidoreductases"/>
    <property type="match status" value="1"/>
</dbReference>
<keyword evidence="6" id="KW-0560">Oxidoreductase</keyword>
<dbReference type="Proteomes" id="UP000813385">
    <property type="component" value="Unassembled WGS sequence"/>
</dbReference>
<dbReference type="Pfam" id="PF01207">
    <property type="entry name" value="Dus"/>
    <property type="match status" value="1"/>
</dbReference>